<evidence type="ECO:0000313" key="1">
    <source>
        <dbReference type="EMBL" id="CAH3134552.1"/>
    </source>
</evidence>
<accession>A0AAU9X2N5</accession>
<sequence>MEEGSVEACHWAERGDKFSADDDISTVLKRVLGHVPARTARKSAK</sequence>
<dbReference type="EMBL" id="CALNXJ010000028">
    <property type="protein sequence ID" value="CAH3134552.1"/>
    <property type="molecule type" value="Genomic_DNA"/>
</dbReference>
<reference evidence="1 2" key="1">
    <citation type="submission" date="2022-05" db="EMBL/GenBank/DDBJ databases">
        <authorList>
            <consortium name="Genoscope - CEA"/>
            <person name="William W."/>
        </authorList>
    </citation>
    <scope>NUCLEOTIDE SEQUENCE [LARGE SCALE GENOMIC DNA]</scope>
</reference>
<evidence type="ECO:0000313" key="2">
    <source>
        <dbReference type="Proteomes" id="UP001159428"/>
    </source>
</evidence>
<gene>
    <name evidence="1" type="ORF">PMEA_00015520</name>
</gene>
<protein>
    <submittedName>
        <fullName evidence="1">Uncharacterized protein</fullName>
    </submittedName>
</protein>
<name>A0AAU9X2N5_9CNID</name>
<organism evidence="1 2">
    <name type="scientific">Pocillopora meandrina</name>
    <dbReference type="NCBI Taxonomy" id="46732"/>
    <lineage>
        <taxon>Eukaryota</taxon>
        <taxon>Metazoa</taxon>
        <taxon>Cnidaria</taxon>
        <taxon>Anthozoa</taxon>
        <taxon>Hexacorallia</taxon>
        <taxon>Scleractinia</taxon>
        <taxon>Astrocoeniina</taxon>
        <taxon>Pocilloporidae</taxon>
        <taxon>Pocillopora</taxon>
    </lineage>
</organism>
<dbReference type="Proteomes" id="UP001159428">
    <property type="component" value="Unassembled WGS sequence"/>
</dbReference>
<comment type="caution">
    <text evidence="1">The sequence shown here is derived from an EMBL/GenBank/DDBJ whole genome shotgun (WGS) entry which is preliminary data.</text>
</comment>
<keyword evidence="2" id="KW-1185">Reference proteome</keyword>
<proteinExistence type="predicted"/>
<dbReference type="AlphaFoldDB" id="A0AAU9X2N5"/>